<evidence type="ECO:0000313" key="1">
    <source>
        <dbReference type="EMBL" id="MBE0381320.1"/>
    </source>
</evidence>
<dbReference type="Proteomes" id="UP000615003">
    <property type="component" value="Unassembled WGS sequence"/>
</dbReference>
<dbReference type="SFLD" id="SFLDS00003">
    <property type="entry name" value="Haloacid_Dehalogenase"/>
    <property type="match status" value="1"/>
</dbReference>
<dbReference type="InterPro" id="IPR036412">
    <property type="entry name" value="HAD-like_sf"/>
</dbReference>
<dbReference type="GO" id="GO:0008967">
    <property type="term" value="F:phosphoglycolate phosphatase activity"/>
    <property type="evidence" value="ECO:0007669"/>
    <property type="project" value="TreeGrafter"/>
</dbReference>
<dbReference type="EMBL" id="LT965928">
    <property type="protein sequence ID" value="SOU41203.1"/>
    <property type="molecule type" value="Genomic_DNA"/>
</dbReference>
<dbReference type="GO" id="GO:0005829">
    <property type="term" value="C:cytosol"/>
    <property type="evidence" value="ECO:0007669"/>
    <property type="project" value="TreeGrafter"/>
</dbReference>
<keyword evidence="2" id="KW-0378">Hydrolase</keyword>
<dbReference type="AlphaFoldDB" id="A0A2K4XA66"/>
<keyword evidence="4" id="KW-1185">Reference proteome</keyword>
<dbReference type="Pfam" id="PF13419">
    <property type="entry name" value="HAD_2"/>
    <property type="match status" value="1"/>
</dbReference>
<reference evidence="2 3" key="2">
    <citation type="submission" date="2017-11" db="EMBL/GenBank/DDBJ databases">
        <authorList>
            <person name="Han C.G."/>
        </authorList>
    </citation>
    <scope>NUCLEOTIDE SEQUENCE [LARGE SCALE GENOMIC DNA]</scope>
    <source>
        <strain evidence="3">ATCC 43555</strain>
        <strain evidence="2">ATCC43555</strain>
    </source>
</reference>
<name>A0A2K4XA66_PSEVC</name>
<reference evidence="1 4" key="1">
    <citation type="submission" date="2015-06" db="EMBL/GenBank/DDBJ databases">
        <title>Genome sequence of Pseudoalteromonas carrageenovora.</title>
        <authorList>
            <person name="Xie B.-B."/>
            <person name="Rong J.-C."/>
            <person name="Qin Q.-L."/>
            <person name="Zhang Y.-Z."/>
        </authorList>
    </citation>
    <scope>NUCLEOTIDE SEQUENCE [LARGE SCALE GENOMIC DNA]</scope>
    <source>
        <strain evidence="1 4">IAM 12662</strain>
    </source>
</reference>
<dbReference type="InterPro" id="IPR041492">
    <property type="entry name" value="HAD_2"/>
</dbReference>
<dbReference type="SFLD" id="SFLDG01129">
    <property type="entry name" value="C1.5:_HAD__Beta-PGM__Phosphata"/>
    <property type="match status" value="1"/>
</dbReference>
<organism evidence="2 3">
    <name type="scientific">Pseudoalteromonas carrageenovora IAM 12662</name>
    <dbReference type="NCBI Taxonomy" id="1314868"/>
    <lineage>
        <taxon>Bacteria</taxon>
        <taxon>Pseudomonadati</taxon>
        <taxon>Pseudomonadota</taxon>
        <taxon>Gammaproteobacteria</taxon>
        <taxon>Alteromonadales</taxon>
        <taxon>Pseudoalteromonadaceae</taxon>
        <taxon>Pseudoalteromonas</taxon>
    </lineage>
</organism>
<dbReference type="InterPro" id="IPR023214">
    <property type="entry name" value="HAD_sf"/>
</dbReference>
<dbReference type="Gene3D" id="3.40.50.1000">
    <property type="entry name" value="HAD superfamily/HAD-like"/>
    <property type="match status" value="1"/>
</dbReference>
<dbReference type="SFLD" id="SFLDG01135">
    <property type="entry name" value="C1.5.6:_HAD__Beta-PGM__Phospha"/>
    <property type="match status" value="1"/>
</dbReference>
<dbReference type="InterPro" id="IPR050155">
    <property type="entry name" value="HAD-like_hydrolase_sf"/>
</dbReference>
<sequence length="220" mass="24020">MIKAAPIKKYKLVIFDWDGTVMDSVGKIVNCIRQSALSLNLTPPSDDAIKNIIGLSLERAIDVLFPEQVKHQKALIAGYKHQYSVDMTPTPVFDDVASVLSVLQEQGIMLAVATGKGRDGLERLLDQSQLRQFFSATRTSDDALSKPSPDMLYQLLQEIGVSADDAVMIGDTKIDMAMGKAANMDRIGVTMGVHNAQQLSELTPVATVDNYQQLQQVLLG</sequence>
<gene>
    <name evidence="1" type="primary">gph</name>
    <name evidence="2" type="ORF">PCAR9_A30372</name>
    <name evidence="1" type="ORF">PCARR_a3065</name>
</gene>
<dbReference type="InterPro" id="IPR023198">
    <property type="entry name" value="PGP-like_dom2"/>
</dbReference>
<dbReference type="Proteomes" id="UP000238288">
    <property type="component" value="Chromosome PCAR9a"/>
</dbReference>
<dbReference type="GeneID" id="93663861"/>
<dbReference type="RefSeq" id="WP_227006901.1">
    <property type="nucleotide sequence ID" value="NZ_AQGW01000014.1"/>
</dbReference>
<evidence type="ECO:0000313" key="3">
    <source>
        <dbReference type="Proteomes" id="UP000238288"/>
    </source>
</evidence>
<accession>A0A2K4XA66</accession>
<evidence type="ECO:0000313" key="4">
    <source>
        <dbReference type="Proteomes" id="UP000615003"/>
    </source>
</evidence>
<dbReference type="InterPro" id="IPR006439">
    <property type="entry name" value="HAD-SF_hydro_IA"/>
</dbReference>
<evidence type="ECO:0000313" key="2">
    <source>
        <dbReference type="EMBL" id="SOU41203.1"/>
    </source>
</evidence>
<protein>
    <submittedName>
        <fullName evidence="2">HAD family hydrolase</fullName>
    </submittedName>
    <submittedName>
        <fullName evidence="1">Phosphoglycolate phosphatase</fullName>
    </submittedName>
</protein>
<dbReference type="GO" id="GO:0006281">
    <property type="term" value="P:DNA repair"/>
    <property type="evidence" value="ECO:0007669"/>
    <property type="project" value="TreeGrafter"/>
</dbReference>
<dbReference type="Gene3D" id="1.10.150.240">
    <property type="entry name" value="Putative phosphatase, domain 2"/>
    <property type="match status" value="1"/>
</dbReference>
<dbReference type="SUPFAM" id="SSF56784">
    <property type="entry name" value="HAD-like"/>
    <property type="match status" value="1"/>
</dbReference>
<dbReference type="NCBIfam" id="TIGR01549">
    <property type="entry name" value="HAD-SF-IA-v1"/>
    <property type="match status" value="1"/>
</dbReference>
<proteinExistence type="predicted"/>
<dbReference type="EMBL" id="AQGW01000014">
    <property type="protein sequence ID" value="MBE0381320.1"/>
    <property type="molecule type" value="Genomic_DNA"/>
</dbReference>
<dbReference type="PANTHER" id="PTHR43434:SF24">
    <property type="entry name" value="HYDROLASE-RELATED"/>
    <property type="match status" value="1"/>
</dbReference>
<dbReference type="PANTHER" id="PTHR43434">
    <property type="entry name" value="PHOSPHOGLYCOLATE PHOSPHATASE"/>
    <property type="match status" value="1"/>
</dbReference>